<dbReference type="HOGENOM" id="CLU_3167069_0_0_3"/>
<dbReference type="Proteomes" id="UP000001203">
    <property type="component" value="Chromosome circular"/>
</dbReference>
<feature type="transmembrane region" description="Helical" evidence="1">
    <location>
        <begin position="7"/>
        <end position="28"/>
    </location>
</feature>
<accession>B1WUD8</accession>
<name>B1WUD8_CROS5</name>
<evidence type="ECO:0000313" key="3">
    <source>
        <dbReference type="Proteomes" id="UP000001203"/>
    </source>
</evidence>
<organism evidence="2 3">
    <name type="scientific">Crocosphaera subtropica (strain ATCC 51142 / BH68)</name>
    <name type="common">Cyanothece sp. (strain ATCC 51142)</name>
    <dbReference type="NCBI Taxonomy" id="43989"/>
    <lineage>
        <taxon>Bacteria</taxon>
        <taxon>Bacillati</taxon>
        <taxon>Cyanobacteriota</taxon>
        <taxon>Cyanophyceae</taxon>
        <taxon>Oscillatoriophycideae</taxon>
        <taxon>Chroococcales</taxon>
        <taxon>Aphanothecaceae</taxon>
        <taxon>Crocosphaera</taxon>
        <taxon>Crocosphaera subtropica</taxon>
    </lineage>
</organism>
<keyword evidence="1" id="KW-1133">Transmembrane helix</keyword>
<dbReference type="KEGG" id="cyt:cce_4444"/>
<gene>
    <name evidence="2" type="ordered locus">cce_4444</name>
</gene>
<evidence type="ECO:0000256" key="1">
    <source>
        <dbReference type="SAM" id="Phobius"/>
    </source>
</evidence>
<dbReference type="AlphaFoldDB" id="B1WUD8"/>
<sequence length="47" mass="5075">MSIKKITFDTVVILGFLVGTGFLFNYILGTPLSNPLVGNTITTEEQA</sequence>
<reference evidence="2 3" key="1">
    <citation type="journal article" date="2008" name="Proc. Natl. Acad. Sci. U.S.A.">
        <title>The genome of Cyanothece 51142, a unicellular diazotrophic cyanobacterium important in the marine nitrogen cycle.</title>
        <authorList>
            <person name="Welsh E.A."/>
            <person name="Liberton M."/>
            <person name="Stoeckel J."/>
            <person name="Loh T."/>
            <person name="Elvitigala T."/>
            <person name="Wang C."/>
            <person name="Wollam A."/>
            <person name="Fulton R.S."/>
            <person name="Clifton S.W."/>
            <person name="Jacobs J.M."/>
            <person name="Aurora R."/>
            <person name="Ghosh B.K."/>
            <person name="Sherman L.A."/>
            <person name="Smith R.D."/>
            <person name="Wilson R.K."/>
            <person name="Pakrasi H.B."/>
        </authorList>
    </citation>
    <scope>NUCLEOTIDE SEQUENCE [LARGE SCALE GENOMIC DNA]</scope>
    <source>
        <strain evidence="3">ATCC 51142 / BH68</strain>
    </source>
</reference>
<dbReference type="RefSeq" id="WP_009543500.1">
    <property type="nucleotide sequence ID" value="NC_010546.1"/>
</dbReference>
<protein>
    <submittedName>
        <fullName evidence="2">Uncharacterized protein</fullName>
    </submittedName>
</protein>
<proteinExistence type="predicted"/>
<keyword evidence="3" id="KW-1185">Reference proteome</keyword>
<dbReference type="EMBL" id="CP000806">
    <property type="protein sequence ID" value="ACB53792.1"/>
    <property type="molecule type" value="Genomic_DNA"/>
</dbReference>
<keyword evidence="1" id="KW-0812">Transmembrane</keyword>
<keyword evidence="1" id="KW-0472">Membrane</keyword>
<evidence type="ECO:0000313" key="2">
    <source>
        <dbReference type="EMBL" id="ACB53792.1"/>
    </source>
</evidence>